<gene>
    <name evidence="8" type="ORF">GQ602_002828</name>
</gene>
<dbReference type="OrthoDB" id="9996127at2759"/>
<dbReference type="InterPro" id="IPR012951">
    <property type="entry name" value="BBE"/>
</dbReference>
<comment type="similarity">
    <text evidence="2">Belongs to the oxygen-dependent FAD-linked oxidoreductase family.</text>
</comment>
<dbReference type="SUPFAM" id="SSF56176">
    <property type="entry name" value="FAD-binding/transporter-associated domain-like"/>
    <property type="match status" value="1"/>
</dbReference>
<dbReference type="InterPro" id="IPR006094">
    <property type="entry name" value="Oxid_FAD_bind_N"/>
</dbReference>
<dbReference type="InterPro" id="IPR050416">
    <property type="entry name" value="FAD-linked_Oxidoreductase"/>
</dbReference>
<dbReference type="Gene3D" id="3.30.465.10">
    <property type="match status" value="1"/>
</dbReference>
<comment type="caution">
    <text evidence="8">The sequence shown here is derived from an EMBL/GenBank/DDBJ whole genome shotgun (WGS) entry which is preliminary data.</text>
</comment>
<evidence type="ECO:0000256" key="2">
    <source>
        <dbReference type="ARBA" id="ARBA00005466"/>
    </source>
</evidence>
<accession>A0A8H4VG02</accession>
<feature type="signal peptide" evidence="6">
    <location>
        <begin position="1"/>
        <end position="22"/>
    </location>
</feature>
<feature type="chain" id="PRO_5034046757" evidence="6">
    <location>
        <begin position="23"/>
        <end position="503"/>
    </location>
</feature>
<dbReference type="Gene3D" id="3.40.462.20">
    <property type="match status" value="1"/>
</dbReference>
<dbReference type="PANTHER" id="PTHR42973">
    <property type="entry name" value="BINDING OXIDOREDUCTASE, PUTATIVE (AFU_ORTHOLOGUE AFUA_1G17690)-RELATED"/>
    <property type="match status" value="1"/>
</dbReference>
<protein>
    <submittedName>
        <fullName evidence="8">6-hydroxy-D-nicotine oxidase</fullName>
    </submittedName>
</protein>
<sequence length="503" mass="56057">MTYLTMKLTLSAIPLLLQTARAWTQWPNFGSLAQHESNLIIEELGPLLSEGAKVVSPSWPEAAPLLNRAAYPRISPHYAAIVQVKTEEDVQQTIKYANRRHIPFLAVSGGHGWLSTLNRLQVGIQINMRYLNHTRLHEDGKTVSVGGGTLQREVTAALFAKGKLAVTGVCDCVSVIGPLLGGGHSLLQERYGFAADNLVSAQVVLANGSMVTASADRNADLFWGLRGAGHNLGIVTGFDLRVHDDGRHGWTTAVLVFTHDKLEAFLGVWNELEDRYSDRGLLVMFAWVSRNDTVDGHRPIITMRIVSERDTPALADFLTAFRKLKPWQDSTSDLPWIEAQAAVLEPGSCSVNHNVMAFPNSFDRWDIAAMRRGFDLLADFVADDAFAGSKWMLESYGNKAVREVPLSENAVPAEERRYDFLTAFTAVWEGEDDHLLLKARDMGLGIQEASRSADEPHHVYLNYAQGSEALQQVYGADEERLARLKEVKRRYDPLNRFRFYMPL</sequence>
<dbReference type="PANTHER" id="PTHR42973:SF9">
    <property type="entry name" value="FAD-BINDING PCMH-TYPE DOMAIN-CONTAINING PROTEIN-RELATED"/>
    <property type="match status" value="1"/>
</dbReference>
<dbReference type="InterPro" id="IPR016169">
    <property type="entry name" value="FAD-bd_PCMH_sub2"/>
</dbReference>
<dbReference type="EMBL" id="JAACLJ010000002">
    <property type="protein sequence ID" value="KAF4592529.1"/>
    <property type="molecule type" value="Genomic_DNA"/>
</dbReference>
<evidence type="ECO:0000256" key="5">
    <source>
        <dbReference type="ARBA" id="ARBA00023002"/>
    </source>
</evidence>
<dbReference type="AlphaFoldDB" id="A0A8H4VG02"/>
<dbReference type="Proteomes" id="UP000562929">
    <property type="component" value="Unassembled WGS sequence"/>
</dbReference>
<dbReference type="PROSITE" id="PS51387">
    <property type="entry name" value="FAD_PCMH"/>
    <property type="match status" value="1"/>
</dbReference>
<feature type="domain" description="FAD-binding PCMH-type" evidence="7">
    <location>
        <begin position="74"/>
        <end position="245"/>
    </location>
</feature>
<name>A0A8H4VG02_9HYPO</name>
<evidence type="ECO:0000256" key="4">
    <source>
        <dbReference type="ARBA" id="ARBA00022827"/>
    </source>
</evidence>
<comment type="cofactor">
    <cofactor evidence="1">
        <name>FAD</name>
        <dbReference type="ChEBI" id="CHEBI:57692"/>
    </cofactor>
</comment>
<keyword evidence="5" id="KW-0560">Oxidoreductase</keyword>
<keyword evidence="4" id="KW-0274">FAD</keyword>
<dbReference type="GO" id="GO:0016491">
    <property type="term" value="F:oxidoreductase activity"/>
    <property type="evidence" value="ECO:0007669"/>
    <property type="project" value="UniProtKB-KW"/>
</dbReference>
<evidence type="ECO:0000259" key="7">
    <source>
        <dbReference type="PROSITE" id="PS51387"/>
    </source>
</evidence>
<evidence type="ECO:0000256" key="6">
    <source>
        <dbReference type="SAM" id="SignalP"/>
    </source>
</evidence>
<proteinExistence type="inferred from homology"/>
<dbReference type="InterPro" id="IPR016166">
    <property type="entry name" value="FAD-bd_PCMH"/>
</dbReference>
<evidence type="ECO:0000256" key="1">
    <source>
        <dbReference type="ARBA" id="ARBA00001974"/>
    </source>
</evidence>
<dbReference type="Pfam" id="PF01565">
    <property type="entry name" value="FAD_binding_4"/>
    <property type="match status" value="1"/>
</dbReference>
<dbReference type="InterPro" id="IPR036318">
    <property type="entry name" value="FAD-bd_PCMH-like_sf"/>
</dbReference>
<evidence type="ECO:0000313" key="8">
    <source>
        <dbReference type="EMBL" id="KAF4592529.1"/>
    </source>
</evidence>
<keyword evidence="3" id="KW-0285">Flavoprotein</keyword>
<reference evidence="8 9" key="1">
    <citation type="journal article" date="2020" name="G3 (Bethesda)">
        <title>Genetic Underpinnings of Host Manipulation by Ophiocordyceps as Revealed by Comparative Transcriptomics.</title>
        <authorList>
            <person name="Will I."/>
            <person name="Das B."/>
            <person name="Trinh T."/>
            <person name="Brachmann A."/>
            <person name="Ohm R.A."/>
            <person name="de Bekker C."/>
        </authorList>
    </citation>
    <scope>NUCLEOTIDE SEQUENCE [LARGE SCALE GENOMIC DNA]</scope>
    <source>
        <strain evidence="8 9">EC05</strain>
    </source>
</reference>
<evidence type="ECO:0000313" key="9">
    <source>
        <dbReference type="Proteomes" id="UP000562929"/>
    </source>
</evidence>
<dbReference type="Pfam" id="PF08031">
    <property type="entry name" value="BBE"/>
    <property type="match status" value="1"/>
</dbReference>
<keyword evidence="6" id="KW-0732">Signal</keyword>
<dbReference type="GO" id="GO:0071949">
    <property type="term" value="F:FAD binding"/>
    <property type="evidence" value="ECO:0007669"/>
    <property type="project" value="InterPro"/>
</dbReference>
<organism evidence="8 9">
    <name type="scientific">Ophiocordyceps camponoti-floridani</name>
    <dbReference type="NCBI Taxonomy" id="2030778"/>
    <lineage>
        <taxon>Eukaryota</taxon>
        <taxon>Fungi</taxon>
        <taxon>Dikarya</taxon>
        <taxon>Ascomycota</taxon>
        <taxon>Pezizomycotina</taxon>
        <taxon>Sordariomycetes</taxon>
        <taxon>Hypocreomycetidae</taxon>
        <taxon>Hypocreales</taxon>
        <taxon>Ophiocordycipitaceae</taxon>
        <taxon>Ophiocordyceps</taxon>
    </lineage>
</organism>
<keyword evidence="9" id="KW-1185">Reference proteome</keyword>
<evidence type="ECO:0000256" key="3">
    <source>
        <dbReference type="ARBA" id="ARBA00022630"/>
    </source>
</evidence>